<feature type="domain" description="Coenzyme PQQ synthesis protein F-like C-terminal lobe" evidence="16">
    <location>
        <begin position="698"/>
        <end position="764"/>
    </location>
</feature>
<dbReference type="InterPro" id="IPR054740">
    <property type="entry name" value="PqqF_N_2"/>
</dbReference>
<dbReference type="InterPro" id="IPR011844">
    <property type="entry name" value="PQQ_synth_PqqF"/>
</dbReference>
<evidence type="ECO:0000256" key="5">
    <source>
        <dbReference type="ARBA" id="ARBA00022670"/>
    </source>
</evidence>
<organism evidence="17 18">
    <name type="scientific">Stutzerimonas stutzeri</name>
    <name type="common">Pseudomonas stutzeri</name>
    <dbReference type="NCBI Taxonomy" id="316"/>
    <lineage>
        <taxon>Bacteria</taxon>
        <taxon>Pseudomonadati</taxon>
        <taxon>Pseudomonadota</taxon>
        <taxon>Gammaproteobacteria</taxon>
        <taxon>Pseudomonadales</taxon>
        <taxon>Pseudomonadaceae</taxon>
        <taxon>Stutzerimonas</taxon>
    </lineage>
</organism>
<sequence length="848" mass="92930">MTPASVPSAVIPQRHVLPNGLRLGFIQQPAGSQAAALVRVNAGAHDAPSEYPGLAHFLEHLLFLGSHAFAPAQSLMPFVQGRGGQLNASTRERHTDFFFQVSADAFEGALKRLLDMLARPLLDEDAQLREREVLQAEFLARGRDRETLCDTAIGTALALHPFCAFHAGNRDTLPVETPAFQQALHGYHRRFYHTGQMELLVAAPCSLEQVLELLHCVECRLPIASAVERTVPPLQANGDATLHLRVDGEQPCLDMAFALDGLPAETAVALDILGTCMASQASGSLFAVMGEARWCNALKLRAPYWHDGQGVVVLEFQLTEQGMADRAQVVAAVRDWLHFMTVNAPWSELWNEYVQIRRRELLGKEPLALLRYWIDPAAWAPSTDSEGVQHALRALGAKLDSCEPIILTADDKDGECGERIDTVGAGFALQLTSEPLPTVDRRTWQWRLPEHNPWLSEHVRRWVAPVVSPSLCWLEHGDGASGQGALFLRWRFANGQPAAGLWHCLQAALRAHAHAAAQAGVELRFEDHGRSWSLALIGYAETLPLILRDLLVILKTPPAGAFDEGARLLSKAERPCADEILIRQLLRRIPVLLEPTMQAADLPPHQVLLDQTWQQLRWDALAIGLPAHLSGPLQDILDAVPGVPGVPGAPDRVSSERSGDLPRYQWSRFGESGEETALVLFCPLPDRTAATEAAWRQLSQLMEGAFFRRLRSELQLGYAVFCGFRQFGERLGIVFAVQSPSASAAEILWHIEAFLDAFAGNLTAQIGEMSLGDGSVPTQSDDLRRSAERIWQAHLAGGDNGHPAAVAAAMAVLQPQDIRDQLQGLRAAVGGWCVVANADAPDARWQQR</sequence>
<comment type="function">
    <text evidence="11">Required for coenzyme pyrroloquinoline quinone (PQQ) biosynthesis. It is thought that this protein is a protease that cleaves peptides bond in a small peptide (gene pqqA), providing the glutamate and tyrosine residues which are necessary for the synthesis of PQQ.</text>
</comment>
<keyword evidence="7" id="KW-0378">Hydrolase</keyword>
<evidence type="ECO:0000256" key="12">
    <source>
        <dbReference type="ARBA" id="ARBA00030977"/>
    </source>
</evidence>
<dbReference type="InterPro" id="IPR054733">
    <property type="entry name" value="PqqF_C_3"/>
</dbReference>
<comment type="caution">
    <text evidence="17">The sequence shown here is derived from an EMBL/GenBank/DDBJ whole genome shotgun (WGS) entry which is preliminary data.</text>
</comment>
<evidence type="ECO:0000313" key="18">
    <source>
        <dbReference type="Proteomes" id="UP000237068"/>
    </source>
</evidence>
<keyword evidence="8" id="KW-0862">Zinc</keyword>
<dbReference type="RefSeq" id="WP_103454659.1">
    <property type="nucleotide sequence ID" value="NZ_JAMOHQ010000001.1"/>
</dbReference>
<dbReference type="AlphaFoldDB" id="A0A2S4ATT8"/>
<dbReference type="OrthoDB" id="9811314at2"/>
<reference evidence="17 18" key="1">
    <citation type="submission" date="2018-01" db="EMBL/GenBank/DDBJ databases">
        <title>Denitrification phenotypes of diverse strains of Pseudomonas stutzeri.</title>
        <authorList>
            <person name="Milligan D.A."/>
            <person name="Bergaust L."/>
            <person name="Bakken L.R."/>
            <person name="Frostegard A."/>
        </authorList>
    </citation>
    <scope>NUCLEOTIDE SEQUENCE [LARGE SCALE GENOMIC DNA]</scope>
    <source>
        <strain evidence="17 18">24a13</strain>
    </source>
</reference>
<keyword evidence="5" id="KW-0645">Protease</keyword>
<evidence type="ECO:0000256" key="1">
    <source>
        <dbReference type="ARBA" id="ARBA00001947"/>
    </source>
</evidence>
<dbReference type="Pfam" id="PF00675">
    <property type="entry name" value="Peptidase_M16"/>
    <property type="match status" value="1"/>
</dbReference>
<dbReference type="InterPro" id="IPR001431">
    <property type="entry name" value="Pept_M16_Zn_BS"/>
</dbReference>
<evidence type="ECO:0000256" key="8">
    <source>
        <dbReference type="ARBA" id="ARBA00022833"/>
    </source>
</evidence>
<dbReference type="InterPro" id="IPR011249">
    <property type="entry name" value="Metalloenz_LuxS/M16"/>
</dbReference>
<evidence type="ECO:0000256" key="9">
    <source>
        <dbReference type="ARBA" id="ARBA00022905"/>
    </source>
</evidence>
<keyword evidence="10" id="KW-0482">Metalloprotease</keyword>
<name>A0A2S4ATT8_STUST</name>
<gene>
    <name evidence="17" type="primary">pqqF</name>
    <name evidence="17" type="ORF">CXK91_01595</name>
</gene>
<dbReference type="Pfam" id="PF22455">
    <property type="entry name" value="PqqF_C_3"/>
    <property type="match status" value="1"/>
</dbReference>
<evidence type="ECO:0000259" key="16">
    <source>
        <dbReference type="Pfam" id="PF22456"/>
    </source>
</evidence>
<evidence type="ECO:0000259" key="15">
    <source>
        <dbReference type="Pfam" id="PF22455"/>
    </source>
</evidence>
<dbReference type="Proteomes" id="UP000237068">
    <property type="component" value="Unassembled WGS sequence"/>
</dbReference>
<dbReference type="GO" id="GO:0004222">
    <property type="term" value="F:metalloendopeptidase activity"/>
    <property type="evidence" value="ECO:0007669"/>
    <property type="project" value="InterPro"/>
</dbReference>
<accession>A0A2S4ATT8</accession>
<evidence type="ECO:0000313" key="17">
    <source>
        <dbReference type="EMBL" id="POH84692.1"/>
    </source>
</evidence>
<evidence type="ECO:0000256" key="6">
    <source>
        <dbReference type="ARBA" id="ARBA00022723"/>
    </source>
</evidence>
<proteinExistence type="inferred from homology"/>
<dbReference type="NCBIfam" id="TIGR02110">
    <property type="entry name" value="PQQ_syn_pqqF"/>
    <property type="match status" value="1"/>
</dbReference>
<dbReference type="GO" id="GO:0008270">
    <property type="term" value="F:zinc ion binding"/>
    <property type="evidence" value="ECO:0007669"/>
    <property type="project" value="InterPro"/>
</dbReference>
<feature type="domain" description="Coenzyme PQQ synthesis protein F N-terminal lobe" evidence="14">
    <location>
        <begin position="251"/>
        <end position="397"/>
    </location>
</feature>
<dbReference type="GO" id="GO:0018189">
    <property type="term" value="P:pyrroloquinoline quinone biosynthetic process"/>
    <property type="evidence" value="ECO:0007669"/>
    <property type="project" value="UniProtKB-UniPathway"/>
</dbReference>
<feature type="domain" description="Peptidase M16 N-terminal" evidence="13">
    <location>
        <begin position="27"/>
        <end position="138"/>
    </location>
</feature>
<dbReference type="SUPFAM" id="SSF63411">
    <property type="entry name" value="LuxS/MPP-like metallohydrolase"/>
    <property type="match status" value="3"/>
</dbReference>
<evidence type="ECO:0000256" key="10">
    <source>
        <dbReference type="ARBA" id="ARBA00023049"/>
    </source>
</evidence>
<evidence type="ECO:0000256" key="2">
    <source>
        <dbReference type="ARBA" id="ARBA00004886"/>
    </source>
</evidence>
<keyword evidence="9" id="KW-0884">PQQ biosynthesis</keyword>
<dbReference type="Gene3D" id="3.30.830.10">
    <property type="entry name" value="Metalloenzyme, LuxS/M16 peptidase-like"/>
    <property type="match status" value="3"/>
</dbReference>
<dbReference type="InterPro" id="IPR011765">
    <property type="entry name" value="Pept_M16_N"/>
</dbReference>
<comment type="pathway">
    <text evidence="2">Cofactor biosynthesis; pyrroloquinoline quinone biosynthesis.</text>
</comment>
<evidence type="ECO:0000256" key="11">
    <source>
        <dbReference type="ARBA" id="ARBA00024932"/>
    </source>
</evidence>
<evidence type="ECO:0000256" key="3">
    <source>
        <dbReference type="ARBA" id="ARBA00007261"/>
    </source>
</evidence>
<dbReference type="InterPro" id="IPR050626">
    <property type="entry name" value="Peptidase_M16"/>
</dbReference>
<dbReference type="EMBL" id="PPXG01000001">
    <property type="protein sequence ID" value="POH84692.1"/>
    <property type="molecule type" value="Genomic_DNA"/>
</dbReference>
<protein>
    <recommendedName>
        <fullName evidence="4">Coenzyme PQQ synthesis protein F</fullName>
    </recommendedName>
    <alternativeName>
        <fullName evidence="12">Pyrroloquinoline quinone biosynthesis protein F</fullName>
    </alternativeName>
</protein>
<dbReference type="PROSITE" id="PS00143">
    <property type="entry name" value="INSULINASE"/>
    <property type="match status" value="1"/>
</dbReference>
<comment type="similarity">
    <text evidence="3">Belongs to the peptidase M16 family.</text>
</comment>
<evidence type="ECO:0000259" key="13">
    <source>
        <dbReference type="Pfam" id="PF00675"/>
    </source>
</evidence>
<dbReference type="Pfam" id="PF22456">
    <property type="entry name" value="PqqF-like_C_4"/>
    <property type="match status" value="1"/>
</dbReference>
<dbReference type="GO" id="GO:0006508">
    <property type="term" value="P:proteolysis"/>
    <property type="evidence" value="ECO:0007669"/>
    <property type="project" value="UniProtKB-KW"/>
</dbReference>
<evidence type="ECO:0000256" key="4">
    <source>
        <dbReference type="ARBA" id="ARBA00015088"/>
    </source>
</evidence>
<evidence type="ECO:0000259" key="14">
    <source>
        <dbReference type="Pfam" id="PF22454"/>
    </source>
</evidence>
<dbReference type="UniPathway" id="UPA00539"/>
<evidence type="ECO:0000256" key="7">
    <source>
        <dbReference type="ARBA" id="ARBA00022801"/>
    </source>
</evidence>
<feature type="domain" description="Coenzyme PQQ synthesis protein F C-terminal lobe" evidence="15">
    <location>
        <begin position="483"/>
        <end position="622"/>
    </location>
</feature>
<keyword evidence="6" id="KW-0479">Metal-binding</keyword>
<dbReference type="PANTHER" id="PTHR43690:SF18">
    <property type="entry name" value="INSULIN-DEGRADING ENZYME-RELATED"/>
    <property type="match status" value="1"/>
</dbReference>
<dbReference type="Pfam" id="PF22454">
    <property type="entry name" value="PQQ_syn_pqqF_N_2"/>
    <property type="match status" value="1"/>
</dbReference>
<dbReference type="PANTHER" id="PTHR43690">
    <property type="entry name" value="NARDILYSIN"/>
    <property type="match status" value="1"/>
</dbReference>
<dbReference type="InterPro" id="IPR054734">
    <property type="entry name" value="PqqF-like_C_4"/>
</dbReference>
<comment type="cofactor">
    <cofactor evidence="1">
        <name>Zn(2+)</name>
        <dbReference type="ChEBI" id="CHEBI:29105"/>
    </cofactor>
</comment>